<reference evidence="2 3" key="1">
    <citation type="submission" date="2022-07" db="EMBL/GenBank/DDBJ databases">
        <title>Fecal culturing of patients with breast cancer.</title>
        <authorList>
            <person name="Teng N.M.Y."/>
            <person name="Kiu R."/>
            <person name="Evans R."/>
            <person name="Baker D.J."/>
            <person name="Zenner C."/>
            <person name="Robinson S.D."/>
            <person name="Hall L.J."/>
        </authorList>
    </citation>
    <scope>NUCLEOTIDE SEQUENCE [LARGE SCALE GENOMIC DNA]</scope>
    <source>
        <strain evidence="2 3">LH1063</strain>
    </source>
</reference>
<comment type="caution">
    <text evidence="2">The sequence shown here is derived from an EMBL/GenBank/DDBJ whole genome shotgun (WGS) entry which is preliminary data.</text>
</comment>
<proteinExistence type="predicted"/>
<organism evidence="2 3">
    <name type="scientific">Coprobacter tertius</name>
    <dbReference type="NCBI Taxonomy" id="2944915"/>
    <lineage>
        <taxon>Bacteria</taxon>
        <taxon>Pseudomonadati</taxon>
        <taxon>Bacteroidota</taxon>
        <taxon>Bacteroidia</taxon>
        <taxon>Bacteroidales</taxon>
        <taxon>Barnesiellaceae</taxon>
        <taxon>Coprobacter</taxon>
    </lineage>
</organism>
<dbReference type="InterPro" id="IPR016024">
    <property type="entry name" value="ARM-type_fold"/>
</dbReference>
<dbReference type="SUPFAM" id="SSF48371">
    <property type="entry name" value="ARM repeat"/>
    <property type="match status" value="1"/>
</dbReference>
<keyword evidence="3" id="KW-1185">Reference proteome</keyword>
<evidence type="ECO:0000313" key="3">
    <source>
        <dbReference type="Proteomes" id="UP001205603"/>
    </source>
</evidence>
<keyword evidence="1" id="KW-0732">Signal</keyword>
<dbReference type="EMBL" id="JANDHW010000001">
    <property type="protein sequence ID" value="MCP9610527.1"/>
    <property type="molecule type" value="Genomic_DNA"/>
</dbReference>
<dbReference type="RefSeq" id="WP_255025029.1">
    <property type="nucleotide sequence ID" value="NZ_JANDHW010000001.1"/>
</dbReference>
<feature type="signal peptide" evidence="1">
    <location>
        <begin position="1"/>
        <end position="24"/>
    </location>
</feature>
<sequence length="729" mass="83763">MRKVFGRYMALIAFLSMIPAALLAKQHGFAIVIDPKSYAEARTEVDAYAHSIENSGLKTFIVEDKWGVPDSIRACLISMYKQKDYPIEGAVFVGDIPIAMVRDAQHMTSAFKMNQETFDRKLSSVPSDRFYDDFDLQFKYIDRDNDEPLYFYYSLTPESSQHLSPEIYTGRIKPGDSDGTSRYEKLRRYLRKAVAQKVSGNVLDQMMYFSGHGYISESMMARIDEKIAILENFPWLKQQKNGIEYIDHLRDKYVKFRLMNELQRPDLDLAVLHHHGDKDIQYLNNLPLPHGTKEEIESIKIYLRESLRHAKERGKSVDSIQVVLKNRFDVPDSWFSGAFDPKVKRADSLHIDNLDLYLADFKIYNYNPNVRFVIFDACFNGSFHLDNSIANAYIFSDGETVAATANSVNVLQDKWIDRYAGLVGLGMRVGNMVKYNPYLESHLIGDPTFSFTPAVKVFDINDALVNASSSFWEKQLKNSPYPAVRSMAIEKLMQSGKMTSARLLDIFKNSSDDIVRVQCLVSLSEINDDNFIQCLDLAMDDSYEMVQRFAMNFIAKSGDERLIPAIVRTMIRNNTAERIEFSVKQAMALYDKKKLLDEFDRQFAKTTQYSDKDGVRKAIRHSIEVQGGRWAKNAEEIVAKDTKRKTRLQDIRSLRNYTVHYCVPELLAYVQSANDEEIQVNLLEALGWYNYSYQAPEIAKVALSMSKNNSYSEAIRNEALKTYNRLTGH</sequence>
<dbReference type="Gene3D" id="1.25.10.10">
    <property type="entry name" value="Leucine-rich Repeat Variant"/>
    <property type="match status" value="1"/>
</dbReference>
<gene>
    <name evidence="2" type="ORF">NMU02_00270</name>
</gene>
<protein>
    <submittedName>
        <fullName evidence="2">HEAT repeat domain-containing protein</fullName>
    </submittedName>
</protein>
<evidence type="ECO:0000313" key="2">
    <source>
        <dbReference type="EMBL" id="MCP9610527.1"/>
    </source>
</evidence>
<dbReference type="Proteomes" id="UP001205603">
    <property type="component" value="Unassembled WGS sequence"/>
</dbReference>
<dbReference type="InterPro" id="IPR011989">
    <property type="entry name" value="ARM-like"/>
</dbReference>
<feature type="chain" id="PRO_5047332596" evidence="1">
    <location>
        <begin position="25"/>
        <end position="729"/>
    </location>
</feature>
<name>A0ABT1MD14_9BACT</name>
<evidence type="ECO:0000256" key="1">
    <source>
        <dbReference type="SAM" id="SignalP"/>
    </source>
</evidence>
<accession>A0ABT1MD14</accession>